<keyword evidence="2" id="KW-0805">Transcription regulation</keyword>
<dbReference type="Pfam" id="PF02536">
    <property type="entry name" value="mTERF"/>
    <property type="match status" value="1"/>
</dbReference>
<reference evidence="5 6" key="1">
    <citation type="submission" date="2023-05" db="EMBL/GenBank/DDBJ databases">
        <title>A 100% complete, gapless, phased diploid assembly of the Scenedesmus obliquus UTEX 3031 genome.</title>
        <authorList>
            <person name="Biondi T.C."/>
            <person name="Hanschen E.R."/>
            <person name="Kwon T."/>
            <person name="Eng W."/>
            <person name="Kruse C.P.S."/>
            <person name="Koehler S.I."/>
            <person name="Kunde Y."/>
            <person name="Gleasner C.D."/>
            <person name="You Mak K.T."/>
            <person name="Polle J."/>
            <person name="Hovde B.T."/>
            <person name="Starkenburg S.R."/>
        </authorList>
    </citation>
    <scope>NUCLEOTIDE SEQUENCE [LARGE SCALE GENOMIC DNA]</scope>
    <source>
        <strain evidence="5 6">DOE0152z</strain>
    </source>
</reference>
<feature type="region of interest" description="Disordered" evidence="4">
    <location>
        <begin position="79"/>
        <end position="106"/>
    </location>
</feature>
<evidence type="ECO:0000256" key="4">
    <source>
        <dbReference type="SAM" id="MobiDB-lite"/>
    </source>
</evidence>
<gene>
    <name evidence="5" type="ORF">OEZ85_007452</name>
</gene>
<dbReference type="Proteomes" id="UP001244341">
    <property type="component" value="Chromosome 1b"/>
</dbReference>
<proteinExistence type="inferred from homology"/>
<keyword evidence="6" id="KW-1185">Reference proteome</keyword>
<dbReference type="Gene3D" id="1.25.70.10">
    <property type="entry name" value="Transcription termination factor 3, mitochondrial"/>
    <property type="match status" value="1"/>
</dbReference>
<keyword evidence="3" id="KW-0809">Transit peptide</keyword>
<evidence type="ECO:0000256" key="1">
    <source>
        <dbReference type="ARBA" id="ARBA00007692"/>
    </source>
</evidence>
<keyword evidence="2" id="KW-0804">Transcription</keyword>
<organism evidence="5 6">
    <name type="scientific">Tetradesmus obliquus</name>
    <name type="common">Green alga</name>
    <name type="synonym">Acutodesmus obliquus</name>
    <dbReference type="NCBI Taxonomy" id="3088"/>
    <lineage>
        <taxon>Eukaryota</taxon>
        <taxon>Viridiplantae</taxon>
        <taxon>Chlorophyta</taxon>
        <taxon>core chlorophytes</taxon>
        <taxon>Chlorophyceae</taxon>
        <taxon>CS clade</taxon>
        <taxon>Sphaeropleales</taxon>
        <taxon>Scenedesmaceae</taxon>
        <taxon>Tetradesmus</taxon>
    </lineage>
</organism>
<dbReference type="InterPro" id="IPR038538">
    <property type="entry name" value="MTERF_sf"/>
</dbReference>
<evidence type="ECO:0000313" key="6">
    <source>
        <dbReference type="Proteomes" id="UP001244341"/>
    </source>
</evidence>
<protein>
    <submittedName>
        <fullName evidence="5">Uncharacterized protein</fullName>
    </submittedName>
</protein>
<dbReference type="EMBL" id="CP126208">
    <property type="protein sequence ID" value="WIA07979.1"/>
    <property type="molecule type" value="Genomic_DNA"/>
</dbReference>
<comment type="similarity">
    <text evidence="1">Belongs to the mTERF family.</text>
</comment>
<name>A0ABY8TFX8_TETOB</name>
<keyword evidence="2" id="KW-0806">Transcription termination</keyword>
<feature type="compositionally biased region" description="Low complexity" evidence="4">
    <location>
        <begin position="90"/>
        <end position="99"/>
    </location>
</feature>
<feature type="region of interest" description="Disordered" evidence="4">
    <location>
        <begin position="119"/>
        <end position="139"/>
    </location>
</feature>
<dbReference type="InterPro" id="IPR003690">
    <property type="entry name" value="MTERF"/>
</dbReference>
<evidence type="ECO:0000256" key="2">
    <source>
        <dbReference type="ARBA" id="ARBA00022472"/>
    </source>
</evidence>
<evidence type="ECO:0000256" key="3">
    <source>
        <dbReference type="ARBA" id="ARBA00022946"/>
    </source>
</evidence>
<accession>A0ABY8TFX8</accession>
<sequence length="350" mass="38601">MALEQVLAGPSIQQLLHQQQQQQAHSASVLQQLATHLQVLMRDAKKLQQRQQQQQQFHILINMMLVHEAALRMKMLQKQGIKPGSASKGQQQQQQQQQQKPGCSSEHLREVAQAVVNALDVSRTRPSSESSSSSSSSSSSCEALVDQLAAALARTARNVALRGKAAPQPRHAAAFVDEQAEELLMTHPKLLLAGAGPASLNLGFLVGLGLRQQELQGMVLRSAEWLARPLQELTAQWHFVSTVAKASLADVVLLPELLSLPIRSRLGPRILYARKRQVRLLLPSHEAWQPGLSLEQWLAHQQVPLRFWLTAREAQMCAAVGLSLEDYTIFKAAWARVNAATLPASDFKPS</sequence>
<feature type="compositionally biased region" description="Low complexity" evidence="4">
    <location>
        <begin position="127"/>
        <end position="139"/>
    </location>
</feature>
<evidence type="ECO:0000313" key="5">
    <source>
        <dbReference type="EMBL" id="WIA07979.1"/>
    </source>
</evidence>